<feature type="region of interest" description="Disordered" evidence="1">
    <location>
        <begin position="103"/>
        <end position="125"/>
    </location>
</feature>
<keyword evidence="3" id="KW-1185">Reference proteome</keyword>
<accession>A0A225V6U8</accession>
<feature type="region of interest" description="Disordered" evidence="1">
    <location>
        <begin position="219"/>
        <end position="238"/>
    </location>
</feature>
<dbReference type="OrthoDB" id="129593at2759"/>
<dbReference type="Proteomes" id="UP000198211">
    <property type="component" value="Unassembled WGS sequence"/>
</dbReference>
<proteinExistence type="predicted"/>
<dbReference type="GO" id="GO:0004190">
    <property type="term" value="F:aspartic-type endopeptidase activity"/>
    <property type="evidence" value="ECO:0007669"/>
    <property type="project" value="InterPro"/>
</dbReference>
<evidence type="ECO:0008006" key="4">
    <source>
        <dbReference type="Google" id="ProtNLM"/>
    </source>
</evidence>
<sequence>MTADLHAKIVGKFHNEKAILLLDTGAEVSVVDNAFARKVGSYIDSSQIQDCVEIGNNVYRTKEERGSRGSLWPKKLSSAWTIWFRPESAWISLTDPSACPTKSGSSLAEGASFTATRPGSTHPAESVELPLRLRTSDHENLWVTRGDHWVPTTVHGPGKIRYMRITNVGDKVLILHHDLRIGFWLAGDHVRDCQVSSQSGPGATWSGKIWFFEATVGPRSAGQDPDAEDPPRPAVERPKYETPRGILQRPRPTAIKCLKDGSNQPDTSDLDLTWDSDQDYDECVYYHESSDFYAVDVIGQLTVLPEVPITTEDVRIEDIRLCGSDNQTPEEIDRLL</sequence>
<evidence type="ECO:0000256" key="1">
    <source>
        <dbReference type="SAM" id="MobiDB-lite"/>
    </source>
</evidence>
<dbReference type="InterPro" id="IPR001969">
    <property type="entry name" value="Aspartic_peptidase_AS"/>
</dbReference>
<dbReference type="GO" id="GO:0006508">
    <property type="term" value="P:proteolysis"/>
    <property type="evidence" value="ECO:0007669"/>
    <property type="project" value="InterPro"/>
</dbReference>
<gene>
    <name evidence="2" type="ORF">PHMEG_00027478</name>
</gene>
<reference evidence="3" key="1">
    <citation type="submission" date="2017-03" db="EMBL/GenBank/DDBJ databases">
        <title>Phytopthora megakarya and P. palmivora, two closely related causual agents of cacao black pod achieved similar genome size and gene model numbers by different mechanisms.</title>
        <authorList>
            <person name="Ali S."/>
            <person name="Shao J."/>
            <person name="Larry D.J."/>
            <person name="Kronmiller B."/>
            <person name="Shen D."/>
            <person name="Strem M.D."/>
            <person name="Melnick R.L."/>
            <person name="Guiltinan M.J."/>
            <person name="Tyler B.M."/>
            <person name="Meinhardt L.W."/>
            <person name="Bailey B.A."/>
        </authorList>
    </citation>
    <scope>NUCLEOTIDE SEQUENCE [LARGE SCALE GENOMIC DNA]</scope>
    <source>
        <strain evidence="3">zdho120</strain>
    </source>
</reference>
<name>A0A225V6U8_9STRA</name>
<protein>
    <recommendedName>
        <fullName evidence="4">Peptidase A2 domain-containing protein</fullName>
    </recommendedName>
</protein>
<evidence type="ECO:0000313" key="3">
    <source>
        <dbReference type="Proteomes" id="UP000198211"/>
    </source>
</evidence>
<evidence type="ECO:0000313" key="2">
    <source>
        <dbReference type="EMBL" id="OWZ01191.1"/>
    </source>
</evidence>
<dbReference type="AlphaFoldDB" id="A0A225V6U8"/>
<comment type="caution">
    <text evidence="2">The sequence shown here is derived from an EMBL/GenBank/DDBJ whole genome shotgun (WGS) entry which is preliminary data.</text>
</comment>
<dbReference type="PROSITE" id="PS00141">
    <property type="entry name" value="ASP_PROTEASE"/>
    <property type="match status" value="1"/>
</dbReference>
<organism evidence="2 3">
    <name type="scientific">Phytophthora megakarya</name>
    <dbReference type="NCBI Taxonomy" id="4795"/>
    <lineage>
        <taxon>Eukaryota</taxon>
        <taxon>Sar</taxon>
        <taxon>Stramenopiles</taxon>
        <taxon>Oomycota</taxon>
        <taxon>Peronosporomycetes</taxon>
        <taxon>Peronosporales</taxon>
        <taxon>Peronosporaceae</taxon>
        <taxon>Phytophthora</taxon>
    </lineage>
</organism>
<dbReference type="EMBL" id="NBNE01007033">
    <property type="protein sequence ID" value="OWZ01191.1"/>
    <property type="molecule type" value="Genomic_DNA"/>
</dbReference>
<feature type="compositionally biased region" description="Basic and acidic residues" evidence="1">
    <location>
        <begin position="229"/>
        <end position="238"/>
    </location>
</feature>